<feature type="compositionally biased region" description="Polar residues" evidence="1">
    <location>
        <begin position="119"/>
        <end position="133"/>
    </location>
</feature>
<dbReference type="OrthoDB" id="5374757at2759"/>
<sequence length="275" mass="31223">MAPIRRYLRITQYSVLECRIYVDNPVLAESWLLNSRDPVLPRVIESVRPLVLPKLREEKERSKGKGGKKKGVKDVVVEGCVLMLIEDFEVSIFLTETSTRHSLLTKQKHFRDTGKKKGLQSNSQKLTGATNDTAIDIEDAPVVRREESEEDELNLEDLPAAEDVESLFVADDEGSRRSKRHRASVNIDSSSESSALSPRPKRRKEDEDHPTEEENDDKKKMAMETTYDGFSIYGRVLCLVVKRKDKRGKQPAMSGGQAMMEEWITSTQMPLAEDD</sequence>
<feature type="region of interest" description="Disordered" evidence="1">
    <location>
        <begin position="104"/>
        <end position="134"/>
    </location>
</feature>
<evidence type="ECO:0000313" key="3">
    <source>
        <dbReference type="Proteomes" id="UP000431533"/>
    </source>
</evidence>
<dbReference type="EMBL" id="QGMH01000038">
    <property type="protein sequence ID" value="TVY28028.1"/>
    <property type="molecule type" value="Genomic_DNA"/>
</dbReference>
<dbReference type="PANTHER" id="PTHR40635:SF1">
    <property type="match status" value="1"/>
</dbReference>
<reference evidence="2 3" key="1">
    <citation type="submission" date="2018-05" db="EMBL/GenBank/DDBJ databases">
        <title>Genome sequencing and assembly of the regulated plant pathogen Lachnellula willkommii and related sister species for the development of diagnostic species identification markers.</title>
        <authorList>
            <person name="Giroux E."/>
            <person name="Bilodeau G."/>
        </authorList>
    </citation>
    <scope>NUCLEOTIDE SEQUENCE [LARGE SCALE GENOMIC DNA]</scope>
    <source>
        <strain evidence="2 3">CBS 185.66</strain>
    </source>
</reference>
<name>A0A8H8R459_9HELO</name>
<evidence type="ECO:0000256" key="1">
    <source>
        <dbReference type="SAM" id="MobiDB-lite"/>
    </source>
</evidence>
<dbReference type="AlphaFoldDB" id="A0A8H8R459"/>
<dbReference type="PANTHER" id="PTHR40635">
    <property type="match status" value="1"/>
</dbReference>
<dbReference type="GeneID" id="41985390"/>
<feature type="region of interest" description="Disordered" evidence="1">
    <location>
        <begin position="245"/>
        <end position="275"/>
    </location>
</feature>
<proteinExistence type="predicted"/>
<keyword evidence="3" id="KW-1185">Reference proteome</keyword>
<gene>
    <name evidence="2" type="ORF">LHYA1_G005192</name>
</gene>
<protein>
    <submittedName>
        <fullName evidence="2">Uncharacterized protein</fullName>
    </submittedName>
</protein>
<dbReference type="RefSeq" id="XP_031006816.1">
    <property type="nucleotide sequence ID" value="XM_031150142.1"/>
</dbReference>
<evidence type="ECO:0000313" key="2">
    <source>
        <dbReference type="EMBL" id="TVY28028.1"/>
    </source>
</evidence>
<organism evidence="2 3">
    <name type="scientific">Lachnellula hyalina</name>
    <dbReference type="NCBI Taxonomy" id="1316788"/>
    <lineage>
        <taxon>Eukaryota</taxon>
        <taxon>Fungi</taxon>
        <taxon>Dikarya</taxon>
        <taxon>Ascomycota</taxon>
        <taxon>Pezizomycotina</taxon>
        <taxon>Leotiomycetes</taxon>
        <taxon>Helotiales</taxon>
        <taxon>Lachnaceae</taxon>
        <taxon>Lachnellula</taxon>
    </lineage>
</organism>
<accession>A0A8H8R459</accession>
<comment type="caution">
    <text evidence="2">The sequence shown here is derived from an EMBL/GenBank/DDBJ whole genome shotgun (WGS) entry which is preliminary data.</text>
</comment>
<feature type="region of interest" description="Disordered" evidence="1">
    <location>
        <begin position="164"/>
        <end position="221"/>
    </location>
</feature>
<dbReference type="Proteomes" id="UP000431533">
    <property type="component" value="Unassembled WGS sequence"/>
</dbReference>